<name>J1I3Y8_9BACT</name>
<dbReference type="Gene3D" id="3.40.30.10">
    <property type="entry name" value="Glutaredoxin"/>
    <property type="match status" value="1"/>
</dbReference>
<dbReference type="HOGENOM" id="CLU_153787_0_0_10"/>
<dbReference type="AlphaFoldDB" id="J1I3Y8"/>
<dbReference type="InterPro" id="IPR022551">
    <property type="entry name" value="BrxC"/>
</dbReference>
<dbReference type="NCBIfam" id="TIGR04019">
    <property type="entry name" value="B_thiol_YtxJ"/>
    <property type="match status" value="1"/>
</dbReference>
<protein>
    <submittedName>
        <fullName evidence="1">Bacillithiol system protein YtxJ</fullName>
    </submittedName>
</protein>
<reference evidence="2" key="1">
    <citation type="journal article" date="2012" name="Stand. Genomic Sci.">
        <title>Permanent draft genome sequence of the gliding predator Saprospira grandis strain Sa g1 (= HR1).</title>
        <authorList>
            <person name="Mavromatis K."/>
            <person name="Chertkov O."/>
            <person name="Lapidus A."/>
            <person name="Nolan M."/>
            <person name="Lucas S."/>
            <person name="Tice H."/>
            <person name="Del Rio T.G."/>
            <person name="Cheng J.F."/>
            <person name="Han C."/>
            <person name="Tapia R."/>
            <person name="Bruce D."/>
            <person name="Goodwin L.A."/>
            <person name="Pitluck S."/>
            <person name="Huntemann M."/>
            <person name="Liolios K."/>
            <person name="Pagani I."/>
            <person name="Ivanova N."/>
            <person name="Mikhailova N."/>
            <person name="Pati A."/>
            <person name="Chen A."/>
            <person name="Palaniappan K."/>
            <person name="Land M."/>
            <person name="Brambilla E.M."/>
            <person name="Rohde M."/>
            <person name="Spring S."/>
            <person name="Goker M."/>
            <person name="Detter J.C."/>
            <person name="Bristow J."/>
            <person name="Eisen J.A."/>
            <person name="Markowitz V."/>
            <person name="Hugenholtz P."/>
            <person name="Kyrpides N.C."/>
            <person name="Klenk H.P."/>
            <person name="Woyke T."/>
        </authorList>
    </citation>
    <scope>NUCLEOTIDE SEQUENCE [LARGE SCALE GENOMIC DNA]</scope>
    <source>
        <strain evidence="2">DSM 2844</strain>
    </source>
</reference>
<accession>J1I3Y8</accession>
<dbReference type="RefSeq" id="WP_002659118.1">
    <property type="nucleotide sequence ID" value="NZ_JH719942.1"/>
</dbReference>
<evidence type="ECO:0000313" key="1">
    <source>
        <dbReference type="EMBL" id="EJF53455.1"/>
    </source>
</evidence>
<dbReference type="Proteomes" id="UP000005113">
    <property type="component" value="Unassembled WGS sequence"/>
</dbReference>
<sequence>MGFFDQLFGKQEGQKQQLALPWQPLRSLNDLEAALAQSENEKIVLFKHSTRCSISSMAKRRLERSWDYAEGQGPKMYFLDLIAYREISNAIAEELGVMHQSPQLIVVQNGQALMDCSHSDIHWEELQAVL</sequence>
<dbReference type="OrthoDB" id="677051at2"/>
<dbReference type="Pfam" id="PF11009">
    <property type="entry name" value="BrxC"/>
    <property type="match status" value="1"/>
</dbReference>
<evidence type="ECO:0000313" key="2">
    <source>
        <dbReference type="Proteomes" id="UP000005113"/>
    </source>
</evidence>
<gene>
    <name evidence="1" type="ORF">SapgrDRAFT_1751</name>
</gene>
<organism evidence="1 2">
    <name type="scientific">Saprospira grandis DSM 2844</name>
    <dbReference type="NCBI Taxonomy" id="694433"/>
    <lineage>
        <taxon>Bacteria</taxon>
        <taxon>Pseudomonadati</taxon>
        <taxon>Bacteroidota</taxon>
        <taxon>Saprospiria</taxon>
        <taxon>Saprospirales</taxon>
        <taxon>Saprospiraceae</taxon>
        <taxon>Saprospira</taxon>
    </lineage>
</organism>
<proteinExistence type="predicted"/>
<dbReference type="EMBL" id="JH719942">
    <property type="protein sequence ID" value="EJF53455.1"/>
    <property type="molecule type" value="Genomic_DNA"/>
</dbReference>